<proteinExistence type="predicted"/>
<protein>
    <submittedName>
        <fullName evidence="1">Uncharacterized protein</fullName>
    </submittedName>
</protein>
<accession>A0ABD0LC85</accession>
<dbReference type="AlphaFoldDB" id="A0ABD0LC85"/>
<feature type="non-terminal residue" evidence="1">
    <location>
        <position position="242"/>
    </location>
</feature>
<organism evidence="1 2">
    <name type="scientific">Batillaria attramentaria</name>
    <dbReference type="NCBI Taxonomy" id="370345"/>
    <lineage>
        <taxon>Eukaryota</taxon>
        <taxon>Metazoa</taxon>
        <taxon>Spiralia</taxon>
        <taxon>Lophotrochozoa</taxon>
        <taxon>Mollusca</taxon>
        <taxon>Gastropoda</taxon>
        <taxon>Caenogastropoda</taxon>
        <taxon>Sorbeoconcha</taxon>
        <taxon>Cerithioidea</taxon>
        <taxon>Batillariidae</taxon>
        <taxon>Batillaria</taxon>
    </lineage>
</organism>
<dbReference type="Proteomes" id="UP001519460">
    <property type="component" value="Unassembled WGS sequence"/>
</dbReference>
<dbReference type="EMBL" id="JACVVK020000062">
    <property type="protein sequence ID" value="KAK7497044.1"/>
    <property type="molecule type" value="Genomic_DNA"/>
</dbReference>
<reference evidence="1 2" key="1">
    <citation type="journal article" date="2023" name="Sci. Data">
        <title>Genome assembly of the Korean intertidal mud-creeper Batillaria attramentaria.</title>
        <authorList>
            <person name="Patra A.K."/>
            <person name="Ho P.T."/>
            <person name="Jun S."/>
            <person name="Lee S.J."/>
            <person name="Kim Y."/>
            <person name="Won Y.J."/>
        </authorList>
    </citation>
    <scope>NUCLEOTIDE SEQUENCE [LARGE SCALE GENOMIC DNA]</scope>
    <source>
        <strain evidence="1">Wonlab-2016</strain>
    </source>
</reference>
<comment type="caution">
    <text evidence="1">The sequence shown here is derived from an EMBL/GenBank/DDBJ whole genome shotgun (WGS) entry which is preliminary data.</text>
</comment>
<keyword evidence="2" id="KW-1185">Reference proteome</keyword>
<evidence type="ECO:0000313" key="1">
    <source>
        <dbReference type="EMBL" id="KAK7497044.1"/>
    </source>
</evidence>
<feature type="non-terminal residue" evidence="1">
    <location>
        <position position="1"/>
    </location>
</feature>
<name>A0ABD0LC85_9CAEN</name>
<sequence length="242" mass="26573">CTEGHVTHDFMSCDPLSHCRTEQHVLLCEVPSTTSTSSTLIQEGRSLENIVNMFVCENQRGALHYTLRSCSDISATPDMTCREVVDGEQLVKGRDEEETAVKCLVTAASQGPLCVVVDEAYTDRVFTNFCAELCEFIPGLRLWAASVYHGNIPPCLTEVPMTEPLRTPPVVTRHVQQSDWIQKPNNHVRDYTTGPTPPPCDGPAPRVLYHTGQGHGEGSAVDCVECGKNVARVLRELHVSVA</sequence>
<evidence type="ECO:0000313" key="2">
    <source>
        <dbReference type="Proteomes" id="UP001519460"/>
    </source>
</evidence>
<gene>
    <name evidence="1" type="ORF">BaRGS_00011780</name>
</gene>